<dbReference type="SUPFAM" id="SSF51735">
    <property type="entry name" value="NAD(P)-binding Rossmann-fold domains"/>
    <property type="match status" value="1"/>
</dbReference>
<evidence type="ECO:0000313" key="2">
    <source>
        <dbReference type="EMBL" id="CTQ63596.1"/>
    </source>
</evidence>
<organism evidence="2 3">
    <name type="scientific">Roseibium album</name>
    <dbReference type="NCBI Taxonomy" id="311410"/>
    <lineage>
        <taxon>Bacteria</taxon>
        <taxon>Pseudomonadati</taxon>
        <taxon>Pseudomonadota</taxon>
        <taxon>Alphaproteobacteria</taxon>
        <taxon>Hyphomicrobiales</taxon>
        <taxon>Stappiaceae</taxon>
        <taxon>Roseibium</taxon>
    </lineage>
</organism>
<evidence type="ECO:0000313" key="3">
    <source>
        <dbReference type="Proteomes" id="UP000049983"/>
    </source>
</evidence>
<dbReference type="PANTHER" id="PTHR48079:SF6">
    <property type="entry name" value="NAD(P)-BINDING DOMAIN-CONTAINING PROTEIN-RELATED"/>
    <property type="match status" value="1"/>
</dbReference>
<dbReference type="Proteomes" id="UP000049983">
    <property type="component" value="Unassembled WGS sequence"/>
</dbReference>
<dbReference type="STRING" id="311410.LA5095_02686"/>
<evidence type="ECO:0000259" key="1">
    <source>
        <dbReference type="Pfam" id="PF01370"/>
    </source>
</evidence>
<sequence length="321" mass="34760">MSKRRWIVHSSPHQKLACNSRTGFSFKMDVFVTGGTGLIGAAVVKELLSKGARVIALARSEAASDKLRAFGASAFPGDLKHAESWVGRAASCDAVIHAGATFAADMGRIDRLSMLALKQATKHRKQPLKLIYTGGIWLFPSVQGTQAITEKTPFAPVPAFRFMAETIRTLSHGTDLNLVVIHPALVCSRLSGPIAEMTEALKAGRPFRTRAASETLWPLVEANDLAALYVLALRQARFRMTLMASSISGISVRHLAAHISARHGLPLEIETVQADKAVPPETDWSAGYALSQKIDVTQTTRATGWQPEHSTIEDMVVSLSR</sequence>
<dbReference type="GO" id="GO:0004029">
    <property type="term" value="F:aldehyde dehydrogenase (NAD+) activity"/>
    <property type="evidence" value="ECO:0007669"/>
    <property type="project" value="TreeGrafter"/>
</dbReference>
<feature type="domain" description="NAD-dependent epimerase/dehydratase" evidence="1">
    <location>
        <begin position="30"/>
        <end position="235"/>
    </location>
</feature>
<protein>
    <submittedName>
        <fullName evidence="2">Short chain dehydrogenase</fullName>
    </submittedName>
</protein>
<dbReference type="AlphaFoldDB" id="A0A0M6Z9B0"/>
<proteinExistence type="predicted"/>
<name>A0A0M6Z9B0_9HYPH</name>
<dbReference type="PANTHER" id="PTHR48079">
    <property type="entry name" value="PROTEIN YEEZ"/>
    <property type="match status" value="1"/>
</dbReference>
<dbReference type="Pfam" id="PF01370">
    <property type="entry name" value="Epimerase"/>
    <property type="match status" value="1"/>
</dbReference>
<dbReference type="InterPro" id="IPR036291">
    <property type="entry name" value="NAD(P)-bd_dom_sf"/>
</dbReference>
<keyword evidence="3" id="KW-1185">Reference proteome</keyword>
<gene>
    <name evidence="2" type="ORF">LA5096_00055</name>
</gene>
<dbReference type="InterPro" id="IPR001509">
    <property type="entry name" value="Epimerase_deHydtase"/>
</dbReference>
<dbReference type="Gene3D" id="3.40.50.720">
    <property type="entry name" value="NAD(P)-binding Rossmann-like Domain"/>
    <property type="match status" value="1"/>
</dbReference>
<reference evidence="3" key="1">
    <citation type="submission" date="2015-07" db="EMBL/GenBank/DDBJ databases">
        <authorList>
            <person name="Rodrigo-Torres Lidia"/>
            <person name="Arahal R.David."/>
        </authorList>
    </citation>
    <scope>NUCLEOTIDE SEQUENCE [LARGE SCALE GENOMIC DNA]</scope>
    <source>
        <strain evidence="3">CECT 5096</strain>
    </source>
</reference>
<dbReference type="GO" id="GO:0005737">
    <property type="term" value="C:cytoplasm"/>
    <property type="evidence" value="ECO:0007669"/>
    <property type="project" value="TreeGrafter"/>
</dbReference>
<dbReference type="InterPro" id="IPR051783">
    <property type="entry name" value="NAD(P)-dependent_oxidoreduct"/>
</dbReference>
<accession>A0A0M6Z9B0</accession>
<dbReference type="EMBL" id="CXWC01000001">
    <property type="protein sequence ID" value="CTQ63596.1"/>
    <property type="molecule type" value="Genomic_DNA"/>
</dbReference>